<dbReference type="PANTHER" id="PTHR36681">
    <property type="entry name" value="NUCLEAR GTPASE, GERMINAL CENTER-ASSOCIATED, TANDEM DUPLICATE 3"/>
    <property type="match status" value="1"/>
</dbReference>
<protein>
    <recommendedName>
        <fullName evidence="1">Dynamin N-terminal domain-containing protein</fullName>
    </recommendedName>
</protein>
<gene>
    <name evidence="2" type="ORF">QBC38DRAFT_450238</name>
</gene>
<dbReference type="InterPro" id="IPR045063">
    <property type="entry name" value="Dynamin_N"/>
</dbReference>
<accession>A0AAN7BZM6</accession>
<comment type="caution">
    <text evidence="2">The sequence shown here is derived from an EMBL/GenBank/DDBJ whole genome shotgun (WGS) entry which is preliminary data.</text>
</comment>
<dbReference type="InterPro" id="IPR027417">
    <property type="entry name" value="P-loop_NTPase"/>
</dbReference>
<evidence type="ECO:0000259" key="1">
    <source>
        <dbReference type="Pfam" id="PF00350"/>
    </source>
</evidence>
<keyword evidence="3" id="KW-1185">Reference proteome</keyword>
<organism evidence="2 3">
    <name type="scientific">Podospora fimiseda</name>
    <dbReference type="NCBI Taxonomy" id="252190"/>
    <lineage>
        <taxon>Eukaryota</taxon>
        <taxon>Fungi</taxon>
        <taxon>Dikarya</taxon>
        <taxon>Ascomycota</taxon>
        <taxon>Pezizomycotina</taxon>
        <taxon>Sordariomycetes</taxon>
        <taxon>Sordariomycetidae</taxon>
        <taxon>Sordariales</taxon>
        <taxon>Podosporaceae</taxon>
        <taxon>Podospora</taxon>
    </lineage>
</organism>
<evidence type="ECO:0000313" key="2">
    <source>
        <dbReference type="EMBL" id="KAK4232611.1"/>
    </source>
</evidence>
<feature type="domain" description="Dynamin N-terminal" evidence="1">
    <location>
        <begin position="85"/>
        <end position="298"/>
    </location>
</feature>
<dbReference type="AlphaFoldDB" id="A0AAN7BZM6"/>
<sequence length="300" mass="33242">MDKQEDSDFAWANCHDKNPHTRVCLKQQAVDDAFICSKKLCGELNAVLNEVGPDHAVAYDLMCGTSFESGWNELRKANDQLEILVGVAGQTGAGKTSLLNVLLETPDLLPSSSQQAATATVCRIAYNCDKTAGHEFRAEFVFRSKEDVVKELNSVLNSIQERQALLAQEFEDEEERIEMLDELNISISRGISQVCAVWDLNKGELEYDQHTAEEIMARNPENVKALDTTKTIYSSDSAAFASEVKPYLDATRTLEGLTAWPLIKEVNIFVKCSLLRHGLVLVELPGLSDSNEGRSRVAED</sequence>
<dbReference type="Gene3D" id="3.40.50.300">
    <property type="entry name" value="P-loop containing nucleotide triphosphate hydrolases"/>
    <property type="match status" value="1"/>
</dbReference>
<name>A0AAN7BZM6_9PEZI</name>
<dbReference type="Proteomes" id="UP001301958">
    <property type="component" value="Unassembled WGS sequence"/>
</dbReference>
<evidence type="ECO:0000313" key="3">
    <source>
        <dbReference type="Proteomes" id="UP001301958"/>
    </source>
</evidence>
<reference evidence="2" key="1">
    <citation type="journal article" date="2023" name="Mol. Phylogenet. Evol.">
        <title>Genome-scale phylogeny and comparative genomics of the fungal order Sordariales.</title>
        <authorList>
            <person name="Hensen N."/>
            <person name="Bonometti L."/>
            <person name="Westerberg I."/>
            <person name="Brannstrom I.O."/>
            <person name="Guillou S."/>
            <person name="Cros-Aarteil S."/>
            <person name="Calhoun S."/>
            <person name="Haridas S."/>
            <person name="Kuo A."/>
            <person name="Mondo S."/>
            <person name="Pangilinan J."/>
            <person name="Riley R."/>
            <person name="LaButti K."/>
            <person name="Andreopoulos B."/>
            <person name="Lipzen A."/>
            <person name="Chen C."/>
            <person name="Yan M."/>
            <person name="Daum C."/>
            <person name="Ng V."/>
            <person name="Clum A."/>
            <person name="Steindorff A."/>
            <person name="Ohm R.A."/>
            <person name="Martin F."/>
            <person name="Silar P."/>
            <person name="Natvig D.O."/>
            <person name="Lalanne C."/>
            <person name="Gautier V."/>
            <person name="Ament-Velasquez S.L."/>
            <person name="Kruys A."/>
            <person name="Hutchinson M.I."/>
            <person name="Powell A.J."/>
            <person name="Barry K."/>
            <person name="Miller A.N."/>
            <person name="Grigoriev I.V."/>
            <person name="Debuchy R."/>
            <person name="Gladieux P."/>
            <person name="Hiltunen Thoren M."/>
            <person name="Johannesson H."/>
        </authorList>
    </citation>
    <scope>NUCLEOTIDE SEQUENCE</scope>
    <source>
        <strain evidence="2">CBS 990.96</strain>
    </source>
</reference>
<dbReference type="EMBL" id="MU865287">
    <property type="protein sequence ID" value="KAK4232611.1"/>
    <property type="molecule type" value="Genomic_DNA"/>
</dbReference>
<dbReference type="SUPFAM" id="SSF52540">
    <property type="entry name" value="P-loop containing nucleoside triphosphate hydrolases"/>
    <property type="match status" value="1"/>
</dbReference>
<dbReference type="Pfam" id="PF00350">
    <property type="entry name" value="Dynamin_N"/>
    <property type="match status" value="1"/>
</dbReference>
<dbReference type="PANTHER" id="PTHR36681:SF3">
    <property type="entry name" value="NUCLEAR GTPASE, GERMINAL CENTER-ASSOCIATED, TANDEM DUPLICATE 3"/>
    <property type="match status" value="1"/>
</dbReference>
<proteinExistence type="predicted"/>
<reference evidence="2" key="2">
    <citation type="submission" date="2023-05" db="EMBL/GenBank/DDBJ databases">
        <authorList>
            <consortium name="Lawrence Berkeley National Laboratory"/>
            <person name="Steindorff A."/>
            <person name="Hensen N."/>
            <person name="Bonometti L."/>
            <person name="Westerberg I."/>
            <person name="Brannstrom I.O."/>
            <person name="Guillou S."/>
            <person name="Cros-Aarteil S."/>
            <person name="Calhoun S."/>
            <person name="Haridas S."/>
            <person name="Kuo A."/>
            <person name="Mondo S."/>
            <person name="Pangilinan J."/>
            <person name="Riley R."/>
            <person name="Labutti K."/>
            <person name="Andreopoulos B."/>
            <person name="Lipzen A."/>
            <person name="Chen C."/>
            <person name="Yanf M."/>
            <person name="Daum C."/>
            <person name="Ng V."/>
            <person name="Clum A."/>
            <person name="Ohm R."/>
            <person name="Martin F."/>
            <person name="Silar P."/>
            <person name="Natvig D."/>
            <person name="Lalanne C."/>
            <person name="Gautier V."/>
            <person name="Ament-Velasquez S.L."/>
            <person name="Kruys A."/>
            <person name="Hutchinson M.I."/>
            <person name="Powell A.J."/>
            <person name="Barry K."/>
            <person name="Miller A.N."/>
            <person name="Grigoriev I.V."/>
            <person name="Debuchy R."/>
            <person name="Gladieux P."/>
            <person name="Thoren M.H."/>
            <person name="Johannesson H."/>
        </authorList>
    </citation>
    <scope>NUCLEOTIDE SEQUENCE</scope>
    <source>
        <strain evidence="2">CBS 990.96</strain>
    </source>
</reference>